<dbReference type="PROSITE" id="PS51208">
    <property type="entry name" value="AUTOTRANSPORTER"/>
    <property type="match status" value="1"/>
</dbReference>
<dbReference type="RefSeq" id="WP_146288958.1">
    <property type="nucleotide sequence ID" value="NZ_CP042304.1"/>
</dbReference>
<sequence>MKQATAANRPHDLPGRYRPALAPLLFLLVAFATLAGMAAPVYAQTISISDISQSEGDSGTTYFEFRVTYNGPPLASDVTFGLDTSSGTATEDVDYEAFHIPPVLTMGSPSDGSYFPFSVSVTADTTYEPDEFFYINITGATGAAVLDGQGLGTILNDDPPPPLVQIDPPDGATLMAGVVGVSYSDTSIQAQFGTGSNAFYAINMPPGLGIDIVSGAITGTPSAAGTFNPTVTLVDTGYGGSAVVANYTITIAPTPAITVVSPASGSTAGGTTISISGTGLTGTSAVVVGGAAATGIAVVSDTLVTAITPAHAAGPADVSVTTPGGTTTLPAVFTYIAPLRPDPTQDAEVQGLINAQAQAAERFATTQIDNFNDRLGQLHDEQSRQAQSLGIQMGVTPGNGVAPMGYVEQAPVDDPAGRAMGLPPAGSPALPVEPLFSDTAFWSGGFINFGTTSSGTIDLGHTLVGVSGGVDHRFTPDFVAGIGFGYGRDRTDIGSNGTTSSGQAVSAAVYGSYHPAPFYLDGLIGISRLDFDSTRYVTATGGFAYGNRDGTQLFASLSAGYEYRQDGLVVSPYGRLDAAVTRLDGFVETGAGANNLAFGAQGFDMLAGIVGVSAQYAIPMEWGVLSPRARLEYTHDFAGSSQASIGYADLGTLPYTLTLDDVLHDYLTLGFGLDARFDADMTLSLDYRTGLSTNGNGRNHTIGIRLSGGF</sequence>
<dbReference type="InterPro" id="IPR002909">
    <property type="entry name" value="IPT_dom"/>
</dbReference>
<feature type="domain" description="Autotransporter" evidence="4">
    <location>
        <begin position="434"/>
        <end position="710"/>
    </location>
</feature>
<evidence type="ECO:0000313" key="6">
    <source>
        <dbReference type="Proteomes" id="UP000315364"/>
    </source>
</evidence>
<dbReference type="CDD" id="cd00102">
    <property type="entry name" value="IPT"/>
    <property type="match status" value="1"/>
</dbReference>
<proteinExistence type="predicted"/>
<accession>A0A5B8LR30</accession>
<name>A0A5B8LR30_9HYPH</name>
<organism evidence="5 6">
    <name type="scientific">Devosia ginsengisoli</name>
    <dbReference type="NCBI Taxonomy" id="400770"/>
    <lineage>
        <taxon>Bacteria</taxon>
        <taxon>Pseudomonadati</taxon>
        <taxon>Pseudomonadota</taxon>
        <taxon>Alphaproteobacteria</taxon>
        <taxon>Hyphomicrobiales</taxon>
        <taxon>Devosiaceae</taxon>
        <taxon>Devosia</taxon>
    </lineage>
</organism>
<dbReference type="GO" id="GO:0007154">
    <property type="term" value="P:cell communication"/>
    <property type="evidence" value="ECO:0007669"/>
    <property type="project" value="InterPro"/>
</dbReference>
<dbReference type="EMBL" id="CP042304">
    <property type="protein sequence ID" value="QDZ10154.1"/>
    <property type="molecule type" value="Genomic_DNA"/>
</dbReference>
<dbReference type="OrthoDB" id="5720638at2"/>
<dbReference type="Pfam" id="PF03797">
    <property type="entry name" value="Autotransporter"/>
    <property type="match status" value="1"/>
</dbReference>
<dbReference type="InterPro" id="IPR005546">
    <property type="entry name" value="Autotransporte_beta"/>
</dbReference>
<dbReference type="AlphaFoldDB" id="A0A5B8LR30"/>
<evidence type="ECO:0000256" key="1">
    <source>
        <dbReference type="ARBA" id="ARBA00022729"/>
    </source>
</evidence>
<keyword evidence="3" id="KW-0106">Calcium</keyword>
<dbReference type="Pfam" id="PF01833">
    <property type="entry name" value="TIG"/>
    <property type="match status" value="1"/>
</dbReference>
<evidence type="ECO:0000259" key="4">
    <source>
        <dbReference type="PROSITE" id="PS51208"/>
    </source>
</evidence>
<dbReference type="Proteomes" id="UP000315364">
    <property type="component" value="Chromosome"/>
</dbReference>
<dbReference type="Gene3D" id="2.60.40.10">
    <property type="entry name" value="Immunoglobulins"/>
    <property type="match status" value="2"/>
</dbReference>
<dbReference type="Pfam" id="PF03160">
    <property type="entry name" value="Calx-beta"/>
    <property type="match status" value="1"/>
</dbReference>
<evidence type="ECO:0000256" key="2">
    <source>
        <dbReference type="ARBA" id="ARBA00022737"/>
    </source>
</evidence>
<dbReference type="SUPFAM" id="SSF103515">
    <property type="entry name" value="Autotransporter"/>
    <property type="match status" value="1"/>
</dbReference>
<dbReference type="SUPFAM" id="SSF81296">
    <property type="entry name" value="E set domains"/>
    <property type="match status" value="1"/>
</dbReference>
<keyword evidence="2" id="KW-0677">Repeat</keyword>
<dbReference type="InterPro" id="IPR038081">
    <property type="entry name" value="CalX-like_sf"/>
</dbReference>
<keyword evidence="6" id="KW-1185">Reference proteome</keyword>
<dbReference type="KEGG" id="dea:FPZ08_04980"/>
<dbReference type="SMART" id="SM00429">
    <property type="entry name" value="IPT"/>
    <property type="match status" value="1"/>
</dbReference>
<protein>
    <submittedName>
        <fullName evidence="5">Autotransporter domain-containing protein</fullName>
    </submittedName>
</protein>
<dbReference type="InterPro" id="IPR036709">
    <property type="entry name" value="Autotransporte_beta_dom_sf"/>
</dbReference>
<dbReference type="SUPFAM" id="SSF141072">
    <property type="entry name" value="CalX-like"/>
    <property type="match status" value="1"/>
</dbReference>
<dbReference type="GO" id="GO:0016020">
    <property type="term" value="C:membrane"/>
    <property type="evidence" value="ECO:0007669"/>
    <property type="project" value="InterPro"/>
</dbReference>
<dbReference type="InterPro" id="IPR014756">
    <property type="entry name" value="Ig_E-set"/>
</dbReference>
<dbReference type="Gene3D" id="2.40.128.130">
    <property type="entry name" value="Autotransporter beta-domain"/>
    <property type="match status" value="1"/>
</dbReference>
<dbReference type="InterPro" id="IPR003644">
    <property type="entry name" value="Calx_beta"/>
</dbReference>
<gene>
    <name evidence="5" type="ORF">FPZ08_04980</name>
</gene>
<evidence type="ECO:0000313" key="5">
    <source>
        <dbReference type="EMBL" id="QDZ10154.1"/>
    </source>
</evidence>
<keyword evidence="1" id="KW-0732">Signal</keyword>
<evidence type="ECO:0000256" key="3">
    <source>
        <dbReference type="ARBA" id="ARBA00022837"/>
    </source>
</evidence>
<dbReference type="Gene3D" id="2.60.40.2030">
    <property type="match status" value="1"/>
</dbReference>
<reference evidence="5 6" key="1">
    <citation type="submission" date="2019-07" db="EMBL/GenBank/DDBJ databases">
        <title>Full genome sequence of Devosia sp. Gsoil 520.</title>
        <authorList>
            <person name="Im W.-T."/>
        </authorList>
    </citation>
    <scope>NUCLEOTIDE SEQUENCE [LARGE SCALE GENOMIC DNA]</scope>
    <source>
        <strain evidence="5 6">Gsoil 520</strain>
    </source>
</reference>
<dbReference type="InterPro" id="IPR013783">
    <property type="entry name" value="Ig-like_fold"/>
</dbReference>
<dbReference type="SMART" id="SM00869">
    <property type="entry name" value="Autotransporter"/>
    <property type="match status" value="1"/>
</dbReference>